<dbReference type="PANTHER" id="PTHR37324:SF2">
    <property type="entry name" value="PTS SYSTEM GALACTITOL-SPECIFIC EIIC COMPONENT"/>
    <property type="match status" value="1"/>
</dbReference>
<keyword evidence="5" id="KW-0598">Phosphotransferase system</keyword>
<dbReference type="InterPro" id="IPR013014">
    <property type="entry name" value="PTS_EIIC_2"/>
</dbReference>
<keyword evidence="2" id="KW-0813">Transport</keyword>
<sequence>MGIIGDAINYIIDMGASAMLPLVIAVLSIIVGVKVGKAIRAGLMVGVGFVGLDLIVTLMNENLGPAAQKMSENFGLSLNVVDIGWPGMSPITWASSIATVAIPVAIGVNILMLVLKLTKTINVDIWNIWHMTFTGAIAYVVTGNFAIGIAGVVVHAVIAYKFGDLYAPLMEDYFELEDITVPHGTATYLAPIACTVDAVIEKIPGVKKINFSLENLQEKVGVLAEPIVIGGILGGIVGLLAGYDFKGAFQLGIKMSAVMVLMPKITKCIMEGLMPLTERMKEILTKRSGDSEFYIGLDPAILLGDSDVVTAGLIFIPLTVLIAVIVPGNVILPFGDLATIGFFIAIAVAVHKGNLFRTLISGSCIMFFTIWIANQAIPWTTALAQSVNLTGGASQIAALDQGGCPITYLFTQLFTRDNMFGFAVIGIIYVICMIFTVRLSKQRAAALKEENY</sequence>
<keyword evidence="8 9" id="KW-0472">Membrane</keyword>
<name>A0A916Q7N8_9FIRM</name>
<evidence type="ECO:0000256" key="4">
    <source>
        <dbReference type="ARBA" id="ARBA00022597"/>
    </source>
</evidence>
<feature type="transmembrane region" description="Helical" evidence="9">
    <location>
        <begin position="419"/>
        <end position="439"/>
    </location>
</feature>
<dbReference type="RefSeq" id="WP_201311618.1">
    <property type="nucleotide sequence ID" value="NZ_BLYI01000047.1"/>
</dbReference>
<evidence type="ECO:0000256" key="8">
    <source>
        <dbReference type="ARBA" id="ARBA00023136"/>
    </source>
</evidence>
<dbReference type="EMBL" id="BLYI01000047">
    <property type="protein sequence ID" value="GFO85933.1"/>
    <property type="molecule type" value="Genomic_DNA"/>
</dbReference>
<dbReference type="InterPro" id="IPR013853">
    <property type="entry name" value="EIIC-GAT"/>
</dbReference>
<feature type="transmembrane region" description="Helical" evidence="9">
    <location>
        <begin position="331"/>
        <end position="350"/>
    </location>
</feature>
<comment type="subcellular location">
    <subcellularLocation>
        <location evidence="1">Cell membrane</location>
        <topology evidence="1">Multi-pass membrane protein</topology>
    </subcellularLocation>
</comment>
<feature type="transmembrane region" description="Helical" evidence="9">
    <location>
        <begin position="91"/>
        <end position="115"/>
    </location>
</feature>
<evidence type="ECO:0000256" key="3">
    <source>
        <dbReference type="ARBA" id="ARBA00022475"/>
    </source>
</evidence>
<dbReference type="InterPro" id="IPR004703">
    <property type="entry name" value="PTS_sugar-sp_permease"/>
</dbReference>
<protein>
    <submittedName>
        <fullName evidence="11">PTS galactitol transporter subunit IIC</fullName>
    </submittedName>
</protein>
<keyword evidence="4" id="KW-0762">Sugar transport</keyword>
<dbReference type="Proteomes" id="UP000613208">
    <property type="component" value="Unassembled WGS sequence"/>
</dbReference>
<feature type="transmembrane region" description="Helical" evidence="9">
    <location>
        <begin position="136"/>
        <end position="160"/>
    </location>
</feature>
<evidence type="ECO:0000313" key="11">
    <source>
        <dbReference type="EMBL" id="GFO85933.1"/>
    </source>
</evidence>
<dbReference type="GO" id="GO:0015577">
    <property type="term" value="F:galactitol transmembrane transporter activity"/>
    <property type="evidence" value="ECO:0007669"/>
    <property type="project" value="InterPro"/>
</dbReference>
<feature type="transmembrane region" description="Helical" evidence="9">
    <location>
        <begin position="227"/>
        <end position="245"/>
    </location>
</feature>
<dbReference type="AlphaFoldDB" id="A0A916Q7N8"/>
<comment type="caution">
    <text evidence="11">The sequence shown here is derived from an EMBL/GenBank/DDBJ whole genome shotgun (WGS) entry which is preliminary data.</text>
</comment>
<evidence type="ECO:0000259" key="10">
    <source>
        <dbReference type="PROSITE" id="PS51104"/>
    </source>
</evidence>
<evidence type="ECO:0000256" key="1">
    <source>
        <dbReference type="ARBA" id="ARBA00004651"/>
    </source>
</evidence>
<dbReference type="PROSITE" id="PS51104">
    <property type="entry name" value="PTS_EIIC_TYPE_2"/>
    <property type="match status" value="1"/>
</dbReference>
<dbReference type="GO" id="GO:0009401">
    <property type="term" value="P:phosphoenolpyruvate-dependent sugar phosphotransferase system"/>
    <property type="evidence" value="ECO:0007669"/>
    <property type="project" value="UniProtKB-KW"/>
</dbReference>
<dbReference type="GO" id="GO:0005886">
    <property type="term" value="C:plasma membrane"/>
    <property type="evidence" value="ECO:0007669"/>
    <property type="project" value="UniProtKB-SubCell"/>
</dbReference>
<evidence type="ECO:0000256" key="9">
    <source>
        <dbReference type="SAM" id="Phobius"/>
    </source>
</evidence>
<feature type="transmembrane region" description="Helical" evidence="9">
    <location>
        <begin position="38"/>
        <end position="59"/>
    </location>
</feature>
<evidence type="ECO:0000256" key="2">
    <source>
        <dbReference type="ARBA" id="ARBA00022448"/>
    </source>
</evidence>
<evidence type="ECO:0000256" key="7">
    <source>
        <dbReference type="ARBA" id="ARBA00022989"/>
    </source>
</evidence>
<feature type="transmembrane region" description="Helical" evidence="9">
    <location>
        <begin position="308"/>
        <end position="325"/>
    </location>
</feature>
<evidence type="ECO:0000256" key="6">
    <source>
        <dbReference type="ARBA" id="ARBA00022692"/>
    </source>
</evidence>
<keyword evidence="12" id="KW-1185">Reference proteome</keyword>
<feature type="transmembrane region" description="Helical" evidence="9">
    <location>
        <begin position="12"/>
        <end position="31"/>
    </location>
</feature>
<dbReference type="PIRSF" id="PIRSF006304">
    <property type="entry name" value="GatC"/>
    <property type="match status" value="1"/>
</dbReference>
<evidence type="ECO:0000313" key="12">
    <source>
        <dbReference type="Proteomes" id="UP000613208"/>
    </source>
</evidence>
<keyword evidence="6 9" id="KW-0812">Transmembrane</keyword>
<feature type="domain" description="PTS EIIC type-2" evidence="10">
    <location>
        <begin position="8"/>
        <end position="437"/>
    </location>
</feature>
<accession>A0A916Q7N8</accession>
<gene>
    <name evidence="11" type="ORF">ANBU17_22800</name>
</gene>
<organism evidence="11 12">
    <name type="scientific">Anaerostipes butyraticus</name>
    <dbReference type="NCBI Taxonomy" id="645466"/>
    <lineage>
        <taxon>Bacteria</taxon>
        <taxon>Bacillati</taxon>
        <taxon>Bacillota</taxon>
        <taxon>Clostridia</taxon>
        <taxon>Lachnospirales</taxon>
        <taxon>Lachnospiraceae</taxon>
        <taxon>Anaerostipes</taxon>
    </lineage>
</organism>
<proteinExistence type="predicted"/>
<dbReference type="Pfam" id="PF03611">
    <property type="entry name" value="EIIC-GAT"/>
    <property type="match status" value="1"/>
</dbReference>
<dbReference type="PANTHER" id="PTHR37324">
    <property type="entry name" value="PTS SYSTEM GALACTITOL-SPECIFIC EIIC COMPONENT"/>
    <property type="match status" value="1"/>
</dbReference>
<reference evidence="11" key="1">
    <citation type="submission" date="2020-06" db="EMBL/GenBank/DDBJ databases">
        <title>Characterization of fructooligosaccharide metabolism and fructooligosaccharide-degrading enzymes in human commensal butyrate producers.</title>
        <authorList>
            <person name="Tanno H."/>
            <person name="Fujii T."/>
            <person name="Hirano K."/>
            <person name="Maeno S."/>
            <person name="Tonozuka T."/>
            <person name="Sakamoto M."/>
            <person name="Ohkuma M."/>
            <person name="Tochio T."/>
            <person name="Endo A."/>
        </authorList>
    </citation>
    <scope>NUCLEOTIDE SEQUENCE</scope>
    <source>
        <strain evidence="11">JCM 17466</strain>
    </source>
</reference>
<keyword evidence="3" id="KW-1003">Cell membrane</keyword>
<feature type="transmembrane region" description="Helical" evidence="9">
    <location>
        <begin position="355"/>
        <end position="373"/>
    </location>
</feature>
<keyword evidence="7 9" id="KW-1133">Transmembrane helix</keyword>
<evidence type="ECO:0000256" key="5">
    <source>
        <dbReference type="ARBA" id="ARBA00022683"/>
    </source>
</evidence>